<feature type="transmembrane region" description="Helical" evidence="4">
    <location>
        <begin position="175"/>
        <end position="195"/>
    </location>
</feature>
<keyword evidence="4" id="KW-0472">Membrane</keyword>
<keyword evidence="4" id="KW-1133">Transmembrane helix</keyword>
<feature type="transmembrane region" description="Helical" evidence="4">
    <location>
        <begin position="238"/>
        <end position="259"/>
    </location>
</feature>
<feature type="transmembrane region" description="Helical" evidence="4">
    <location>
        <begin position="367"/>
        <end position="389"/>
    </location>
</feature>
<dbReference type="InterPro" id="IPR036259">
    <property type="entry name" value="MFS_trans_sf"/>
</dbReference>
<feature type="transmembrane region" description="Helical" evidence="4">
    <location>
        <begin position="280"/>
        <end position="304"/>
    </location>
</feature>
<accession>A0A167GFC5</accession>
<dbReference type="OrthoDB" id="6499973at2759"/>
<dbReference type="Gene3D" id="1.20.1250.20">
    <property type="entry name" value="MFS general substrate transporter like domains"/>
    <property type="match status" value="2"/>
</dbReference>
<dbReference type="PANTHER" id="PTHR11360:SF305">
    <property type="entry name" value="MAJOR FACILITATOR SUPERFAMILY (MFS) PROFILE DOMAIN-CONTAINING PROTEIN"/>
    <property type="match status" value="1"/>
</dbReference>
<dbReference type="EMBL" id="AZHA01000007">
    <property type="protein sequence ID" value="OAA46555.1"/>
    <property type="molecule type" value="Genomic_DNA"/>
</dbReference>
<protein>
    <submittedName>
        <fullName evidence="6">Major facilitator superfamily transporter</fullName>
    </submittedName>
</protein>
<feature type="transmembrane region" description="Helical" evidence="4">
    <location>
        <begin position="443"/>
        <end position="463"/>
    </location>
</feature>
<feature type="compositionally biased region" description="Low complexity" evidence="3">
    <location>
        <begin position="7"/>
        <end position="16"/>
    </location>
</feature>
<dbReference type="InterPro" id="IPR050327">
    <property type="entry name" value="Proton-linked_MCT"/>
</dbReference>
<dbReference type="GO" id="GO:0022857">
    <property type="term" value="F:transmembrane transporter activity"/>
    <property type="evidence" value="ECO:0007669"/>
    <property type="project" value="InterPro"/>
</dbReference>
<feature type="transmembrane region" description="Helical" evidence="4">
    <location>
        <begin position="207"/>
        <end position="226"/>
    </location>
</feature>
<feature type="transmembrane region" description="Helical" evidence="4">
    <location>
        <begin position="116"/>
        <end position="136"/>
    </location>
</feature>
<dbReference type="InterPro" id="IPR020846">
    <property type="entry name" value="MFS_dom"/>
</dbReference>
<gene>
    <name evidence="6" type="ORF">BBO_03110</name>
</gene>
<evidence type="ECO:0000256" key="4">
    <source>
        <dbReference type="SAM" id="Phobius"/>
    </source>
</evidence>
<dbReference type="PROSITE" id="PS50850">
    <property type="entry name" value="MFS"/>
    <property type="match status" value="1"/>
</dbReference>
<feature type="transmembrane region" description="Helical" evidence="4">
    <location>
        <begin position="401"/>
        <end position="423"/>
    </location>
</feature>
<dbReference type="PANTHER" id="PTHR11360">
    <property type="entry name" value="MONOCARBOXYLATE TRANSPORTER"/>
    <property type="match status" value="1"/>
</dbReference>
<keyword evidence="4" id="KW-0812">Transmembrane</keyword>
<dbReference type="Pfam" id="PF07690">
    <property type="entry name" value="MFS_1"/>
    <property type="match status" value="1"/>
</dbReference>
<feature type="transmembrane region" description="Helical" evidence="4">
    <location>
        <begin position="76"/>
        <end position="96"/>
    </location>
</feature>
<keyword evidence="7" id="KW-1185">Reference proteome</keyword>
<evidence type="ECO:0000256" key="1">
    <source>
        <dbReference type="ARBA" id="ARBA00004141"/>
    </source>
</evidence>
<evidence type="ECO:0000313" key="7">
    <source>
        <dbReference type="Proteomes" id="UP000076863"/>
    </source>
</evidence>
<name>A0A167GFC5_9HYPO</name>
<comment type="caution">
    <text evidence="6">The sequence shown here is derived from an EMBL/GenBank/DDBJ whole genome shotgun (WGS) entry which is preliminary data.</text>
</comment>
<dbReference type="SUPFAM" id="SSF103473">
    <property type="entry name" value="MFS general substrate transporter"/>
    <property type="match status" value="1"/>
</dbReference>
<feature type="transmembrane region" description="Helical" evidence="4">
    <location>
        <begin position="343"/>
        <end position="361"/>
    </location>
</feature>
<evidence type="ECO:0000259" key="5">
    <source>
        <dbReference type="PROSITE" id="PS50850"/>
    </source>
</evidence>
<evidence type="ECO:0000256" key="2">
    <source>
        <dbReference type="ARBA" id="ARBA00006727"/>
    </source>
</evidence>
<feature type="transmembrane region" description="Helical" evidence="4">
    <location>
        <begin position="316"/>
        <end position="336"/>
    </location>
</feature>
<comment type="subcellular location">
    <subcellularLocation>
        <location evidence="1">Membrane</location>
        <topology evidence="1">Multi-pass membrane protein</topology>
    </subcellularLocation>
</comment>
<dbReference type="AlphaFoldDB" id="A0A167GFC5"/>
<dbReference type="GO" id="GO:0016020">
    <property type="term" value="C:membrane"/>
    <property type="evidence" value="ECO:0007669"/>
    <property type="project" value="UniProtKB-SubCell"/>
</dbReference>
<organism evidence="6 7">
    <name type="scientific">Beauveria brongniartii RCEF 3172</name>
    <dbReference type="NCBI Taxonomy" id="1081107"/>
    <lineage>
        <taxon>Eukaryota</taxon>
        <taxon>Fungi</taxon>
        <taxon>Dikarya</taxon>
        <taxon>Ascomycota</taxon>
        <taxon>Pezizomycotina</taxon>
        <taxon>Sordariomycetes</taxon>
        <taxon>Hypocreomycetidae</taxon>
        <taxon>Hypocreales</taxon>
        <taxon>Cordycipitaceae</taxon>
        <taxon>Beauveria</taxon>
        <taxon>Beauveria brongniartii</taxon>
    </lineage>
</organism>
<reference evidence="6 7" key="1">
    <citation type="journal article" date="2016" name="Genome Biol. Evol.">
        <title>Divergent and convergent evolution of fungal pathogenicity.</title>
        <authorList>
            <person name="Shang Y."/>
            <person name="Xiao G."/>
            <person name="Zheng P."/>
            <person name="Cen K."/>
            <person name="Zhan S."/>
            <person name="Wang C."/>
        </authorList>
    </citation>
    <scope>NUCLEOTIDE SEQUENCE [LARGE SCALE GENOMIC DNA]</scope>
    <source>
        <strain evidence="6 7">RCEF 3172</strain>
    </source>
</reference>
<feature type="region of interest" description="Disordered" evidence="3">
    <location>
        <begin position="1"/>
        <end position="32"/>
    </location>
</feature>
<evidence type="ECO:0000313" key="6">
    <source>
        <dbReference type="EMBL" id="OAA46555.1"/>
    </source>
</evidence>
<dbReference type="Proteomes" id="UP000076863">
    <property type="component" value="Unassembled WGS sequence"/>
</dbReference>
<proteinExistence type="inferred from homology"/>
<comment type="similarity">
    <text evidence="2">Belongs to the major facilitator superfamily. Monocarboxylate porter (TC 2.A.1.13) family.</text>
</comment>
<feature type="transmembrane region" description="Helical" evidence="4">
    <location>
        <begin position="148"/>
        <end position="169"/>
    </location>
</feature>
<feature type="domain" description="Major facilitator superfamily (MFS) profile" evidence="5">
    <location>
        <begin position="279"/>
        <end position="473"/>
    </location>
</feature>
<sequence>MATKAMTTTTTSTTSTALELGNNHGNEQQQRTTMTTTTIQLRGGAAAPDSSDSDLDPVLEASRIADSTVPDGGHGWVVICACAVVSFWLTGVNYSWGVMQSALVDDDNTKLGSPSALSFAGSIPATLISVMAMPNARIVRRLGARRTAVAGISVIGLAQILSGFCVAAGSLPGLYVTAGVMLGVGMSLCFTVCSVTPAQWFKRRRGLANGLVFAGGGLGGAVITIVEGLLIQRFGAAWAYRVMGLATLATGLPAAVFIKERSAVAVVGTIEWRLFRDVRFSLMFVAGAIATFPLLVPAFFLPLYSSSLGMSAGTGAALLAGFNFSSAVGRILCGLLSDKAGSINTMFGCLLVSSLGMLVLWPTSTTVGPLAVFAVLNGAANGGFFSTIPTVVGNVFGSARVVVALGMIVTGWAGGYLMGAPIAGYILDAYGGQEGGLHAYRPAMFYAGSLAFAAAVLVAAMRFRMNVPLLGKV</sequence>
<dbReference type="InterPro" id="IPR011701">
    <property type="entry name" value="MFS"/>
</dbReference>
<evidence type="ECO:0000256" key="3">
    <source>
        <dbReference type="SAM" id="MobiDB-lite"/>
    </source>
</evidence>